<feature type="transmembrane region" description="Helical" evidence="1">
    <location>
        <begin position="17"/>
        <end position="37"/>
    </location>
</feature>
<dbReference type="Proteomes" id="UP000316624">
    <property type="component" value="Unassembled WGS sequence"/>
</dbReference>
<sequence length="43" mass="4707">MTPEEDRQVRARQKSRAIVTGILLAALVILFYAITIVKIGGGH</sequence>
<accession>A0A562KCZ9</accession>
<keyword evidence="3" id="KW-1185">Reference proteome</keyword>
<dbReference type="EMBL" id="VLKK01000007">
    <property type="protein sequence ID" value="TWH93298.1"/>
    <property type="molecule type" value="Genomic_DNA"/>
</dbReference>
<keyword evidence="1" id="KW-0812">Transmembrane</keyword>
<reference evidence="2 3" key="1">
    <citation type="journal article" date="2015" name="Stand. Genomic Sci.">
        <title>Genomic Encyclopedia of Bacterial and Archaeal Type Strains, Phase III: the genomes of soil and plant-associated and newly described type strains.</title>
        <authorList>
            <person name="Whitman W.B."/>
            <person name="Woyke T."/>
            <person name="Klenk H.P."/>
            <person name="Zhou Y."/>
            <person name="Lilburn T.G."/>
            <person name="Beck B.J."/>
            <person name="De Vos P."/>
            <person name="Vandamme P."/>
            <person name="Eisen J.A."/>
            <person name="Garrity G."/>
            <person name="Hugenholtz P."/>
            <person name="Kyrpides N.C."/>
        </authorList>
    </citation>
    <scope>NUCLEOTIDE SEQUENCE [LARGE SCALE GENOMIC DNA]</scope>
    <source>
        <strain evidence="2 3">CGMCC 1.7748</strain>
    </source>
</reference>
<gene>
    <name evidence="2" type="ORF">IQ35_02205</name>
</gene>
<keyword evidence="1" id="KW-0472">Membrane</keyword>
<proteinExistence type="predicted"/>
<comment type="caution">
    <text evidence="2">The sequence shown here is derived from an EMBL/GenBank/DDBJ whole genome shotgun (WGS) entry which is preliminary data.</text>
</comment>
<keyword evidence="1" id="KW-1133">Transmembrane helix</keyword>
<evidence type="ECO:0000313" key="2">
    <source>
        <dbReference type="EMBL" id="TWH93298.1"/>
    </source>
</evidence>
<protein>
    <submittedName>
        <fullName evidence="2">Uncharacterized protein</fullName>
    </submittedName>
</protein>
<evidence type="ECO:0000313" key="3">
    <source>
        <dbReference type="Proteomes" id="UP000316624"/>
    </source>
</evidence>
<dbReference type="AlphaFoldDB" id="A0A562KCZ9"/>
<organism evidence="2 3">
    <name type="scientific">Sphingobium wenxiniae (strain DSM 21828 / CGMCC 1.7748 / JZ-1)</name>
    <dbReference type="NCBI Taxonomy" id="595605"/>
    <lineage>
        <taxon>Bacteria</taxon>
        <taxon>Pseudomonadati</taxon>
        <taxon>Pseudomonadota</taxon>
        <taxon>Alphaproteobacteria</taxon>
        <taxon>Sphingomonadales</taxon>
        <taxon>Sphingomonadaceae</taxon>
        <taxon>Sphingobium</taxon>
    </lineage>
</organism>
<evidence type="ECO:0000256" key="1">
    <source>
        <dbReference type="SAM" id="Phobius"/>
    </source>
</evidence>
<name>A0A562KCZ9_SPHWJ</name>
<dbReference type="RefSeq" id="WP_021245004.1">
    <property type="nucleotide sequence ID" value="NZ_JACIIY010000006.1"/>
</dbReference>